<dbReference type="EMBL" id="JAUSTO010000002">
    <property type="protein sequence ID" value="MDQ0151619.1"/>
    <property type="molecule type" value="Genomic_DNA"/>
</dbReference>
<dbReference type="PANTHER" id="PTHR23088:SF27">
    <property type="entry name" value="DEAMINATED GLUTATHIONE AMIDASE"/>
    <property type="match status" value="1"/>
</dbReference>
<sequence length="270" mass="30595">MESTFVMVQMECTESPEENLRKAARFTEEAVRKYQPQLLLFPESFMIEFGKGADAAARNATAQPLNGAFVRGMRALATQHGVWLVFGMRERVEDSADSRSYNTVIMLNDRGEIVRSYHKTHLYDAFGYKESDEFKAGDAFFEPVDTPFGRIGLFVCYEVRFPEVARDQRAKGAEIILMPTAWVKGDLKSLHFKTLVTARAIENTCFLLACDQYSRIRMGESIAVDPMGVTLASAGEGERLIPVYIDTERIAEVRKKLPSYEDRRPELYTG</sequence>
<dbReference type="SUPFAM" id="SSF56317">
    <property type="entry name" value="Carbon-nitrogen hydrolase"/>
    <property type="match status" value="1"/>
</dbReference>
<dbReference type="Gene3D" id="3.60.110.10">
    <property type="entry name" value="Carbon-nitrogen hydrolase"/>
    <property type="match status" value="1"/>
</dbReference>
<dbReference type="Pfam" id="PF00795">
    <property type="entry name" value="CN_hydrolase"/>
    <property type="match status" value="1"/>
</dbReference>
<dbReference type="AlphaFoldDB" id="A0AAE3V889"/>
<evidence type="ECO:0000313" key="4">
    <source>
        <dbReference type="Proteomes" id="UP001241537"/>
    </source>
</evidence>
<proteinExistence type="inferred from homology"/>
<accession>A0AAE3V889</accession>
<evidence type="ECO:0000256" key="1">
    <source>
        <dbReference type="ARBA" id="ARBA00010613"/>
    </source>
</evidence>
<dbReference type="CDD" id="cd07581">
    <property type="entry name" value="nitrilase_3"/>
    <property type="match status" value="1"/>
</dbReference>
<feature type="domain" description="CN hydrolase" evidence="2">
    <location>
        <begin position="1"/>
        <end position="247"/>
    </location>
</feature>
<dbReference type="PROSITE" id="PS50263">
    <property type="entry name" value="CN_HYDROLASE"/>
    <property type="match status" value="1"/>
</dbReference>
<dbReference type="RefSeq" id="WP_307252298.1">
    <property type="nucleotide sequence ID" value="NZ_JAUSTO010000002.1"/>
</dbReference>
<organism evidence="3 4">
    <name type="scientific">Moryella indoligenes</name>
    <dbReference type="NCBI Taxonomy" id="371674"/>
    <lineage>
        <taxon>Bacteria</taxon>
        <taxon>Bacillati</taxon>
        <taxon>Bacillota</taxon>
        <taxon>Clostridia</taxon>
        <taxon>Lachnospirales</taxon>
        <taxon>Lachnospiraceae</taxon>
        <taxon>Moryella</taxon>
    </lineage>
</organism>
<reference evidence="3" key="1">
    <citation type="submission" date="2023-07" db="EMBL/GenBank/DDBJ databases">
        <title>Genomic Encyclopedia of Type Strains, Phase IV (KMG-IV): sequencing the most valuable type-strain genomes for metagenomic binning, comparative biology and taxonomic classification.</title>
        <authorList>
            <person name="Goeker M."/>
        </authorList>
    </citation>
    <scope>NUCLEOTIDE SEQUENCE</scope>
    <source>
        <strain evidence="3">DSM 19659</strain>
    </source>
</reference>
<name>A0AAE3V889_9FIRM</name>
<comment type="caution">
    <text evidence="3">The sequence shown here is derived from an EMBL/GenBank/DDBJ whole genome shotgun (WGS) entry which is preliminary data.</text>
</comment>
<evidence type="ECO:0000259" key="2">
    <source>
        <dbReference type="PROSITE" id="PS50263"/>
    </source>
</evidence>
<evidence type="ECO:0000313" key="3">
    <source>
        <dbReference type="EMBL" id="MDQ0151619.1"/>
    </source>
</evidence>
<dbReference type="InterPro" id="IPR036526">
    <property type="entry name" value="C-N_Hydrolase_sf"/>
</dbReference>
<protein>
    <submittedName>
        <fullName evidence="3">Amidohydrolase</fullName>
    </submittedName>
</protein>
<keyword evidence="4" id="KW-1185">Reference proteome</keyword>
<gene>
    <name evidence="3" type="ORF">J2S20_000299</name>
</gene>
<dbReference type="InterPro" id="IPR003010">
    <property type="entry name" value="C-N_Hydrolase"/>
</dbReference>
<dbReference type="Proteomes" id="UP001241537">
    <property type="component" value="Unassembled WGS sequence"/>
</dbReference>
<dbReference type="PANTHER" id="PTHR23088">
    <property type="entry name" value="NITRILASE-RELATED"/>
    <property type="match status" value="1"/>
</dbReference>
<comment type="similarity">
    <text evidence="1">Belongs to the carbon-nitrogen hydrolase superfamily. NIT1/NIT2 family.</text>
</comment>